<dbReference type="PANTHER" id="PTHR11558:SF11">
    <property type="entry name" value="SPERMIDINE SYNTHASE"/>
    <property type="match status" value="1"/>
</dbReference>
<feature type="binding site" evidence="4">
    <location>
        <position position="31"/>
    </location>
    <ligand>
        <name>S-methyl-5'-thioadenosine</name>
        <dbReference type="ChEBI" id="CHEBI:17509"/>
    </ligand>
</feature>
<evidence type="ECO:0000256" key="1">
    <source>
        <dbReference type="ARBA" id="ARBA00007867"/>
    </source>
</evidence>
<dbReference type="Gene3D" id="3.40.50.150">
    <property type="entry name" value="Vaccinia Virus protein VP39"/>
    <property type="match status" value="1"/>
</dbReference>
<evidence type="ECO:0000259" key="6">
    <source>
        <dbReference type="PROSITE" id="PS51006"/>
    </source>
</evidence>
<evidence type="ECO:0000256" key="2">
    <source>
        <dbReference type="ARBA" id="ARBA00022679"/>
    </source>
</evidence>
<dbReference type="PANTHER" id="PTHR11558">
    <property type="entry name" value="SPERMIDINE/SPERMINE SYNTHASE"/>
    <property type="match status" value="1"/>
</dbReference>
<evidence type="ECO:0000313" key="7">
    <source>
        <dbReference type="EMBL" id="SCZ78971.1"/>
    </source>
</evidence>
<dbReference type="InterPro" id="IPR029063">
    <property type="entry name" value="SAM-dependent_MTases_sf"/>
</dbReference>
<dbReference type="GO" id="GO:0004766">
    <property type="term" value="F:spermidine synthase activity"/>
    <property type="evidence" value="ECO:0007669"/>
    <property type="project" value="UniProtKB-UniRule"/>
</dbReference>
<dbReference type="NCBIfam" id="TIGR00417">
    <property type="entry name" value="speE"/>
    <property type="match status" value="1"/>
</dbReference>
<organism evidence="7 8">
    <name type="scientific">Pseudobutyrivibrio xylanivorans</name>
    <dbReference type="NCBI Taxonomy" id="185007"/>
    <lineage>
        <taxon>Bacteria</taxon>
        <taxon>Bacillati</taxon>
        <taxon>Bacillota</taxon>
        <taxon>Clostridia</taxon>
        <taxon>Lachnospirales</taxon>
        <taxon>Lachnospiraceae</taxon>
        <taxon>Pseudobutyrivibrio</taxon>
    </lineage>
</organism>
<comment type="similarity">
    <text evidence="1 4">Belongs to the spermidine/spermine synthase family.</text>
</comment>
<dbReference type="SUPFAM" id="SSF53335">
    <property type="entry name" value="S-adenosyl-L-methionine-dependent methyltransferases"/>
    <property type="match status" value="1"/>
</dbReference>
<comment type="pathway">
    <text evidence="4">Amine and polyamine biosynthesis; spermidine biosynthesis; spermidine from putrescine: step 1/1.</text>
</comment>
<reference evidence="7 8" key="1">
    <citation type="submission" date="2016-10" db="EMBL/GenBank/DDBJ databases">
        <authorList>
            <person name="de Groot N.N."/>
        </authorList>
    </citation>
    <scope>NUCLEOTIDE SEQUENCE [LARGE SCALE GENOMIC DNA]</scope>
    <source>
        <strain evidence="7 8">DSM 10317</strain>
    </source>
</reference>
<dbReference type="Pfam" id="PF17284">
    <property type="entry name" value="Spermine_synt_N"/>
    <property type="match status" value="1"/>
</dbReference>
<dbReference type="Proteomes" id="UP000199428">
    <property type="component" value="Unassembled WGS sequence"/>
</dbReference>
<evidence type="ECO:0000256" key="4">
    <source>
        <dbReference type="HAMAP-Rule" id="MF_00198"/>
    </source>
</evidence>
<feature type="binding site" evidence="4">
    <location>
        <position position="106"/>
    </location>
    <ligand>
        <name>S-methyl-5'-thioadenosine</name>
        <dbReference type="ChEBI" id="CHEBI:17509"/>
    </ligand>
</feature>
<dbReference type="InterPro" id="IPR030374">
    <property type="entry name" value="PABS"/>
</dbReference>
<dbReference type="InterPro" id="IPR037163">
    <property type="entry name" value="Spermidine_synt_N_sf"/>
</dbReference>
<dbReference type="InterPro" id="IPR001045">
    <property type="entry name" value="Spermi_synthase"/>
</dbReference>
<comment type="function">
    <text evidence="4">Catalyzes the irreversible transfer of a propylamine group from the amino donor S-adenosylmethioninamine (decarboxy-AdoMet) to putrescine (1,4-diaminobutane) to yield spermidine.</text>
</comment>
<protein>
    <recommendedName>
        <fullName evidence="4">Polyamine aminopropyltransferase</fullName>
    </recommendedName>
    <alternativeName>
        <fullName evidence="4">Putrescine aminopropyltransferase</fullName>
        <shortName evidence="4">PAPT</shortName>
    </alternativeName>
    <alternativeName>
        <fullName evidence="4">Spermidine synthase</fullName>
        <shortName evidence="4">SPDS</shortName>
        <shortName evidence="4">SPDSY</shortName>
        <ecNumber evidence="4">2.5.1.16</ecNumber>
    </alternativeName>
</protein>
<dbReference type="AlphaFoldDB" id="A0A1G5RZS9"/>
<feature type="domain" description="PABS" evidence="6">
    <location>
        <begin position="2"/>
        <end position="237"/>
    </location>
</feature>
<keyword evidence="4" id="KW-0745">Spermidine biosynthesis</keyword>
<dbReference type="CDD" id="cd02440">
    <property type="entry name" value="AdoMet_MTases"/>
    <property type="match status" value="1"/>
</dbReference>
<evidence type="ECO:0000256" key="5">
    <source>
        <dbReference type="PROSITE-ProRule" id="PRU00354"/>
    </source>
</evidence>
<feature type="binding site" evidence="4">
    <location>
        <position position="86"/>
    </location>
    <ligand>
        <name>spermidine</name>
        <dbReference type="ChEBI" id="CHEBI:57834"/>
    </ligand>
</feature>
<accession>A0A1G5RZS9</accession>
<comment type="catalytic activity">
    <reaction evidence="4">
        <text>S-adenosyl 3-(methylsulfanyl)propylamine + putrescine = S-methyl-5'-thioadenosine + spermidine + H(+)</text>
        <dbReference type="Rhea" id="RHEA:12721"/>
        <dbReference type="ChEBI" id="CHEBI:15378"/>
        <dbReference type="ChEBI" id="CHEBI:17509"/>
        <dbReference type="ChEBI" id="CHEBI:57443"/>
        <dbReference type="ChEBI" id="CHEBI:57834"/>
        <dbReference type="ChEBI" id="CHEBI:326268"/>
        <dbReference type="EC" id="2.5.1.16"/>
    </reaction>
</comment>
<proteinExistence type="inferred from homology"/>
<dbReference type="RefSeq" id="WP_090162530.1">
    <property type="nucleotide sequence ID" value="NZ_FMWK01000006.1"/>
</dbReference>
<feature type="binding site" evidence="4">
    <location>
        <begin position="137"/>
        <end position="138"/>
    </location>
    <ligand>
        <name>S-methyl-5'-thioadenosine</name>
        <dbReference type="ChEBI" id="CHEBI:17509"/>
    </ligand>
</feature>
<comment type="caution">
    <text evidence="4">Lacks conserved residue(s) required for the propagation of feature annotation.</text>
</comment>
<dbReference type="HAMAP" id="MF_00198">
    <property type="entry name" value="Spermidine_synth"/>
    <property type="match status" value="1"/>
</dbReference>
<dbReference type="GO" id="GO:0008295">
    <property type="term" value="P:spermidine biosynthetic process"/>
    <property type="evidence" value="ECO:0007669"/>
    <property type="project" value="UniProtKB-UniRule"/>
</dbReference>
<gene>
    <name evidence="4" type="primary">speE</name>
    <name evidence="7" type="ORF">SAMN02910350_01559</name>
</gene>
<keyword evidence="3 4" id="KW-0620">Polyamine biosynthesis</keyword>
<dbReference type="PROSITE" id="PS51006">
    <property type="entry name" value="PABS_2"/>
    <property type="match status" value="1"/>
</dbReference>
<comment type="subunit">
    <text evidence="4">Homodimer or homotetramer.</text>
</comment>
<dbReference type="EC" id="2.5.1.16" evidence="4"/>
<dbReference type="InterPro" id="IPR035246">
    <property type="entry name" value="Spermidine_synt_N"/>
</dbReference>
<dbReference type="Pfam" id="PF01564">
    <property type="entry name" value="Spermine_synth"/>
    <property type="match status" value="1"/>
</dbReference>
<name>A0A1G5RZS9_PSEXY</name>
<dbReference type="Gene3D" id="2.30.140.10">
    <property type="entry name" value="Spermidine synthase, tetramerisation domain"/>
    <property type="match status" value="1"/>
</dbReference>
<dbReference type="EMBL" id="FMWK01000006">
    <property type="protein sequence ID" value="SCZ78971.1"/>
    <property type="molecule type" value="Genomic_DNA"/>
</dbReference>
<dbReference type="UniPathway" id="UPA00248">
    <property type="reaction ID" value="UER00314"/>
</dbReference>
<sequence>MDFWFSQMETEHVKTSIRVNKQLYSGQSEYQRIDVFETQELGKMIVLDGEIIFSEADEFIYNEMVVHVPMAVHPCVKQVLIIGGGDGGVARVLTQYPEIEHIDVVEQDEKFVEISKEFFPETAKGFDDERVTVTNMDGLRFLRRCRDKYDLIINDTTDPFGYAEGLFTREFYGSCFRALKEDGIMVYQHGSPFYDEDEEAFRAMHRKAYKSFPINRVYQANIPTCPSGYWMFGFASKKYHPLKDLDTKRWKARNLQTWYYTTNLHKGAFMLPRYVEDLLVEEEKAAKKESKENIE</sequence>
<feature type="active site" description="Proton acceptor" evidence="4 5">
    <location>
        <position position="155"/>
    </location>
</feature>
<evidence type="ECO:0000256" key="3">
    <source>
        <dbReference type="ARBA" id="ARBA00023115"/>
    </source>
</evidence>
<dbReference type="NCBIfam" id="NF002010">
    <property type="entry name" value="PRK00811.1"/>
    <property type="match status" value="1"/>
</dbReference>
<evidence type="ECO:0000313" key="8">
    <source>
        <dbReference type="Proteomes" id="UP000199428"/>
    </source>
</evidence>
<keyword evidence="2 4" id="KW-0808">Transferase</keyword>
<dbReference type="GO" id="GO:0005829">
    <property type="term" value="C:cytosol"/>
    <property type="evidence" value="ECO:0007669"/>
    <property type="project" value="TreeGrafter"/>
</dbReference>